<name>A0A9D1HXS7_9BACT</name>
<accession>A0A9D1HXS7</accession>
<dbReference type="GO" id="GO:1990904">
    <property type="term" value="C:ribonucleoprotein complex"/>
    <property type="evidence" value="ECO:0007669"/>
    <property type="project" value="UniProtKB-KW"/>
</dbReference>
<evidence type="ECO:0000256" key="2">
    <source>
        <dbReference type="ARBA" id="ARBA00022980"/>
    </source>
</evidence>
<dbReference type="GO" id="GO:0070180">
    <property type="term" value="F:large ribosomal subunit rRNA binding"/>
    <property type="evidence" value="ECO:0007669"/>
    <property type="project" value="UniProtKB-UniRule"/>
</dbReference>
<keyword evidence="3 5" id="KW-0687">Ribonucleoprotein</keyword>
<reference evidence="6" key="2">
    <citation type="journal article" date="2021" name="PeerJ">
        <title>Extensive microbial diversity within the chicken gut microbiome revealed by metagenomics and culture.</title>
        <authorList>
            <person name="Gilroy R."/>
            <person name="Ravi A."/>
            <person name="Getino M."/>
            <person name="Pursley I."/>
            <person name="Horton D.L."/>
            <person name="Alikhan N.F."/>
            <person name="Baker D."/>
            <person name="Gharbi K."/>
            <person name="Hall N."/>
            <person name="Watson M."/>
            <person name="Adriaenssens E.M."/>
            <person name="Foster-Nyarko E."/>
            <person name="Jarju S."/>
            <person name="Secka A."/>
            <person name="Antonio M."/>
            <person name="Oren A."/>
            <person name="Chaudhuri R.R."/>
            <person name="La Ragione R."/>
            <person name="Hildebrand F."/>
            <person name="Pallen M.J."/>
        </authorList>
    </citation>
    <scope>NUCLEOTIDE SEQUENCE</scope>
    <source>
        <strain evidence="6">CHK197-8231</strain>
    </source>
</reference>
<evidence type="ECO:0000256" key="4">
    <source>
        <dbReference type="ARBA" id="ARBA00035202"/>
    </source>
</evidence>
<dbReference type="Gene3D" id="3.30.70.1730">
    <property type="match status" value="1"/>
</dbReference>
<dbReference type="CDD" id="cd05797">
    <property type="entry name" value="Ribosomal_L10"/>
    <property type="match status" value="1"/>
</dbReference>
<comment type="function">
    <text evidence="5">Forms part of the ribosomal stalk, playing a central role in the interaction of the ribosome with GTP-bound translation factors.</text>
</comment>
<dbReference type="GO" id="GO:0006412">
    <property type="term" value="P:translation"/>
    <property type="evidence" value="ECO:0007669"/>
    <property type="project" value="UniProtKB-UniRule"/>
</dbReference>
<dbReference type="GO" id="GO:0005840">
    <property type="term" value="C:ribosome"/>
    <property type="evidence" value="ECO:0007669"/>
    <property type="project" value="UniProtKB-KW"/>
</dbReference>
<evidence type="ECO:0000313" key="7">
    <source>
        <dbReference type="Proteomes" id="UP000824087"/>
    </source>
</evidence>
<dbReference type="NCBIfam" id="NF000955">
    <property type="entry name" value="PRK00099.1-1"/>
    <property type="match status" value="1"/>
</dbReference>
<dbReference type="AlphaFoldDB" id="A0A9D1HXS7"/>
<keyword evidence="5" id="KW-0699">rRNA-binding</keyword>
<organism evidence="6 7">
    <name type="scientific">Candidatus Fimihabitans intestinipullorum</name>
    <dbReference type="NCBI Taxonomy" id="2840820"/>
    <lineage>
        <taxon>Bacteria</taxon>
        <taxon>Bacillati</taxon>
        <taxon>Mycoplasmatota</taxon>
        <taxon>Mycoplasmatota incertae sedis</taxon>
        <taxon>Candidatus Fimihabitans</taxon>
    </lineage>
</organism>
<keyword evidence="2 5" id="KW-0689">Ribosomal protein</keyword>
<dbReference type="InterPro" id="IPR001790">
    <property type="entry name" value="Ribosomal_uL10"/>
</dbReference>
<dbReference type="InterPro" id="IPR047865">
    <property type="entry name" value="Ribosomal_uL10_bac_type"/>
</dbReference>
<gene>
    <name evidence="5" type="primary">rplJ</name>
    <name evidence="6" type="ORF">IAD49_06530</name>
</gene>
<evidence type="ECO:0000256" key="3">
    <source>
        <dbReference type="ARBA" id="ARBA00023274"/>
    </source>
</evidence>
<dbReference type="Proteomes" id="UP000824087">
    <property type="component" value="Unassembled WGS sequence"/>
</dbReference>
<dbReference type="SUPFAM" id="SSF160369">
    <property type="entry name" value="Ribosomal protein L10-like"/>
    <property type="match status" value="1"/>
</dbReference>
<sequence length="164" mass="18162">MANQKILEQKQKIVEEIAENVKNASSVVFFEYAKLTDADMKTIRRKLRECDSELKIYKNTLTKRALDTLDINLDDELVGPKAIAFGSDAVAPIKVLNDFSKTNDALQLKVGIVDGEIADLAMLKELASIPSREGLLTMLAGGLMGTVRDLSICLDLYSQQLEEK</sequence>
<dbReference type="EMBL" id="DVML01000039">
    <property type="protein sequence ID" value="HIU23220.1"/>
    <property type="molecule type" value="Genomic_DNA"/>
</dbReference>
<dbReference type="InterPro" id="IPR022973">
    <property type="entry name" value="Ribosomal_uL10_bac"/>
</dbReference>
<dbReference type="PANTHER" id="PTHR11560">
    <property type="entry name" value="39S RIBOSOMAL PROTEIN L10, MITOCHONDRIAL"/>
    <property type="match status" value="1"/>
</dbReference>
<dbReference type="HAMAP" id="MF_00362">
    <property type="entry name" value="Ribosomal_uL10"/>
    <property type="match status" value="1"/>
</dbReference>
<reference evidence="6" key="1">
    <citation type="submission" date="2020-10" db="EMBL/GenBank/DDBJ databases">
        <authorList>
            <person name="Gilroy R."/>
        </authorList>
    </citation>
    <scope>NUCLEOTIDE SEQUENCE</scope>
    <source>
        <strain evidence="6">CHK197-8231</strain>
    </source>
</reference>
<proteinExistence type="inferred from homology"/>
<comment type="caution">
    <text evidence="6">The sequence shown here is derived from an EMBL/GenBank/DDBJ whole genome shotgun (WGS) entry which is preliminary data.</text>
</comment>
<evidence type="ECO:0000256" key="5">
    <source>
        <dbReference type="HAMAP-Rule" id="MF_00362"/>
    </source>
</evidence>
<comment type="subunit">
    <text evidence="5">Part of the ribosomal stalk of the 50S ribosomal subunit. The N-terminus interacts with L11 and the large rRNA to form the base of the stalk. The C-terminus forms an elongated spine to which L12 dimers bind in a sequential fashion forming a multimeric L10(L12)X complex.</text>
</comment>
<keyword evidence="5" id="KW-0694">RNA-binding</keyword>
<protein>
    <recommendedName>
        <fullName evidence="4 5">Large ribosomal subunit protein uL10</fullName>
    </recommendedName>
</protein>
<dbReference type="Pfam" id="PF00466">
    <property type="entry name" value="Ribosomal_L10"/>
    <property type="match status" value="1"/>
</dbReference>
<comment type="similarity">
    <text evidence="1 5">Belongs to the universal ribosomal protein uL10 family.</text>
</comment>
<evidence type="ECO:0000256" key="1">
    <source>
        <dbReference type="ARBA" id="ARBA00008889"/>
    </source>
</evidence>
<dbReference type="InterPro" id="IPR043141">
    <property type="entry name" value="Ribosomal_uL10-like_sf"/>
</dbReference>
<evidence type="ECO:0000313" key="6">
    <source>
        <dbReference type="EMBL" id="HIU23220.1"/>
    </source>
</evidence>